<reference evidence="1" key="1">
    <citation type="submission" date="2018-05" db="EMBL/GenBank/DDBJ databases">
        <title>Draft genome of Mucuna pruriens seed.</title>
        <authorList>
            <person name="Nnadi N.E."/>
            <person name="Vos R."/>
            <person name="Hasami M.H."/>
            <person name="Devisetty U.K."/>
            <person name="Aguiy J.C."/>
        </authorList>
    </citation>
    <scope>NUCLEOTIDE SEQUENCE [LARGE SCALE GENOMIC DNA]</scope>
    <source>
        <strain evidence="1">JCA_2017</strain>
    </source>
</reference>
<accession>A0A371G5I0</accession>
<dbReference type="Gene3D" id="3.10.10.10">
    <property type="entry name" value="HIV Type 1 Reverse Transcriptase, subunit A, domain 1"/>
    <property type="match status" value="1"/>
</dbReference>
<evidence type="ECO:0000313" key="1">
    <source>
        <dbReference type="EMBL" id="RDX85603.1"/>
    </source>
</evidence>
<sequence>MRWMLKEKMRIKAVGAKVKRELIQFLRDNRDMFAWRVEEILVTYPTWLANVVIVKKSSGAWRICTDYTNPILFAPRIHTHFIVSTNLLTTHRVTHY</sequence>
<dbReference type="Proteomes" id="UP000257109">
    <property type="component" value="Unassembled WGS sequence"/>
</dbReference>
<keyword evidence="2" id="KW-1185">Reference proteome</keyword>
<dbReference type="EMBL" id="QJKJ01006748">
    <property type="protein sequence ID" value="RDX85603.1"/>
    <property type="molecule type" value="Genomic_DNA"/>
</dbReference>
<proteinExistence type="predicted"/>
<protein>
    <submittedName>
        <fullName evidence="1">Uncharacterized protein</fullName>
    </submittedName>
</protein>
<comment type="caution">
    <text evidence="1">The sequence shown here is derived from an EMBL/GenBank/DDBJ whole genome shotgun (WGS) entry which is preliminary data.</text>
</comment>
<feature type="non-terminal residue" evidence="1">
    <location>
        <position position="1"/>
    </location>
</feature>
<organism evidence="1 2">
    <name type="scientific">Mucuna pruriens</name>
    <name type="common">Velvet bean</name>
    <name type="synonym">Dolichos pruriens</name>
    <dbReference type="NCBI Taxonomy" id="157652"/>
    <lineage>
        <taxon>Eukaryota</taxon>
        <taxon>Viridiplantae</taxon>
        <taxon>Streptophyta</taxon>
        <taxon>Embryophyta</taxon>
        <taxon>Tracheophyta</taxon>
        <taxon>Spermatophyta</taxon>
        <taxon>Magnoliopsida</taxon>
        <taxon>eudicotyledons</taxon>
        <taxon>Gunneridae</taxon>
        <taxon>Pentapetalae</taxon>
        <taxon>rosids</taxon>
        <taxon>fabids</taxon>
        <taxon>Fabales</taxon>
        <taxon>Fabaceae</taxon>
        <taxon>Papilionoideae</taxon>
        <taxon>50 kb inversion clade</taxon>
        <taxon>NPAAA clade</taxon>
        <taxon>indigoferoid/millettioid clade</taxon>
        <taxon>Phaseoleae</taxon>
        <taxon>Mucuna</taxon>
    </lineage>
</organism>
<dbReference type="AlphaFoldDB" id="A0A371G5I0"/>
<name>A0A371G5I0_MUCPR</name>
<gene>
    <name evidence="1" type="ORF">CR513_33172</name>
</gene>
<evidence type="ECO:0000313" key="2">
    <source>
        <dbReference type="Proteomes" id="UP000257109"/>
    </source>
</evidence>